<dbReference type="Proteomes" id="UP001500457">
    <property type="component" value="Unassembled WGS sequence"/>
</dbReference>
<dbReference type="EMBL" id="BAABHQ010000004">
    <property type="protein sequence ID" value="GAA4872166.1"/>
    <property type="molecule type" value="Genomic_DNA"/>
</dbReference>
<gene>
    <name evidence="3" type="ORF">GCM10023203_22240</name>
</gene>
<evidence type="ECO:0000313" key="3">
    <source>
        <dbReference type="EMBL" id="GAA4872166.1"/>
    </source>
</evidence>
<evidence type="ECO:0000313" key="4">
    <source>
        <dbReference type="Proteomes" id="UP001500457"/>
    </source>
</evidence>
<dbReference type="Pfam" id="PF12358">
    <property type="entry name" value="DUF3644"/>
    <property type="match status" value="1"/>
</dbReference>
<feature type="domain" description="DUF3644" evidence="2">
    <location>
        <begin position="53"/>
        <end position="232"/>
    </location>
</feature>
<name>A0ABP9E9P4_9PSEU</name>
<evidence type="ECO:0000256" key="1">
    <source>
        <dbReference type="SAM" id="MobiDB-lite"/>
    </source>
</evidence>
<organism evidence="3 4">
    <name type="scientific">Actinomycetospora straminea</name>
    <dbReference type="NCBI Taxonomy" id="663607"/>
    <lineage>
        <taxon>Bacteria</taxon>
        <taxon>Bacillati</taxon>
        <taxon>Actinomycetota</taxon>
        <taxon>Actinomycetes</taxon>
        <taxon>Pseudonocardiales</taxon>
        <taxon>Pseudonocardiaceae</taxon>
        <taxon>Actinomycetospora</taxon>
    </lineage>
</organism>
<reference evidence="4" key="1">
    <citation type="journal article" date="2019" name="Int. J. Syst. Evol. Microbiol.">
        <title>The Global Catalogue of Microorganisms (GCM) 10K type strain sequencing project: providing services to taxonomists for standard genome sequencing and annotation.</title>
        <authorList>
            <consortium name="The Broad Institute Genomics Platform"/>
            <consortium name="The Broad Institute Genome Sequencing Center for Infectious Disease"/>
            <person name="Wu L."/>
            <person name="Ma J."/>
        </authorList>
    </citation>
    <scope>NUCLEOTIDE SEQUENCE [LARGE SCALE GENOMIC DNA]</scope>
    <source>
        <strain evidence="4">JCM 17983</strain>
    </source>
</reference>
<evidence type="ECO:0000259" key="2">
    <source>
        <dbReference type="Pfam" id="PF12358"/>
    </source>
</evidence>
<accession>A0ABP9E9P4</accession>
<keyword evidence="4" id="KW-1185">Reference proteome</keyword>
<protein>
    <recommendedName>
        <fullName evidence="2">DUF3644 domain-containing protein</fullName>
    </recommendedName>
</protein>
<feature type="region of interest" description="Disordered" evidence="1">
    <location>
        <begin position="388"/>
        <end position="416"/>
    </location>
</feature>
<proteinExistence type="predicted"/>
<comment type="caution">
    <text evidence="3">The sequence shown here is derived from an EMBL/GenBank/DDBJ whole genome shotgun (WGS) entry which is preliminary data.</text>
</comment>
<sequence>MRHAKVMFAACMGVDPSSLSFDGPIYEPRRCTLTSLKAREMARRPNWWHQMVASKNEATLAVDLYNRSVHDRQVEAFVVHMTLAWLKLIQALYMRETGPSYDLYIRDGRKRRQRTKDGDWLMKPLSLLISEVMSEQDPRRKNLEFFIGLRNKIEHRFDHEIAALVAGKSQALLLNYENFLVEKFGATEGLADKLRFPLFVSTITGDAVAAVKEVRSRVPRAVLDYVQDFDASLDPDTVADQSYDFRVYLLPKTGPKTQADVAMSFVRLEDLDADQLAAMDKMQTIIREKQVPVSGLGDLLPTTVVTTVQARIKKKFTTNDHTAAWRFWEVRPPEGTDHPERTKADFCRYNEPFKRWVYTDAWVDFLTRKMNDPETYEAVTGRQATALEVDQAEPSSKATLTDAGRAIDVDEDAGAN</sequence>
<dbReference type="InterPro" id="IPR022104">
    <property type="entry name" value="DUF3644"/>
</dbReference>